<organism evidence="2 3">
    <name type="scientific">Iamia majanohamensis</name>
    <dbReference type="NCBI Taxonomy" id="467976"/>
    <lineage>
        <taxon>Bacteria</taxon>
        <taxon>Bacillati</taxon>
        <taxon>Actinomycetota</taxon>
        <taxon>Acidimicrobiia</taxon>
        <taxon>Acidimicrobiales</taxon>
        <taxon>Iamiaceae</taxon>
        <taxon>Iamia</taxon>
    </lineage>
</organism>
<keyword evidence="2" id="KW-0255">Endonuclease</keyword>
<name>A0AAE9Y5Q2_9ACTN</name>
<dbReference type="PANTHER" id="PTHR33877">
    <property type="entry name" value="SLL1193 PROTEIN"/>
    <property type="match status" value="1"/>
</dbReference>
<evidence type="ECO:0000313" key="2">
    <source>
        <dbReference type="EMBL" id="WCO67069.1"/>
    </source>
</evidence>
<feature type="domain" description="HNH endonuclease 5" evidence="1">
    <location>
        <begin position="26"/>
        <end position="77"/>
    </location>
</feature>
<dbReference type="GO" id="GO:0004519">
    <property type="term" value="F:endonuclease activity"/>
    <property type="evidence" value="ECO:0007669"/>
    <property type="project" value="UniProtKB-KW"/>
</dbReference>
<dbReference type="InterPro" id="IPR052892">
    <property type="entry name" value="NA-targeting_endonuclease"/>
</dbReference>
<accession>A0AAE9Y5Q2</accession>
<dbReference type="Gene3D" id="1.10.30.50">
    <property type="match status" value="1"/>
</dbReference>
<dbReference type="EMBL" id="CP116942">
    <property type="protein sequence ID" value="WCO67069.1"/>
    <property type="molecule type" value="Genomic_DNA"/>
</dbReference>
<dbReference type="Proteomes" id="UP001216390">
    <property type="component" value="Chromosome"/>
</dbReference>
<dbReference type="RefSeq" id="WP_272736591.1">
    <property type="nucleotide sequence ID" value="NZ_CP116942.1"/>
</dbReference>
<keyword evidence="3" id="KW-1185">Reference proteome</keyword>
<sequence length="131" mass="14766">MASGEVAAPGRQERRRRILRRDGDACVWCGRQVDAGLVAATTEHLVPRVKGGPSWIENEVVACARCNRSRGHTTPAEWLEECRRRGWEPDGAAVLRGLERLEQAIGARGGQRRARPYLRSQLRRMRRLVDA</sequence>
<dbReference type="AlphaFoldDB" id="A0AAE9Y5Q2"/>
<keyword evidence="2" id="KW-0378">Hydrolase</keyword>
<dbReference type="KEGG" id="ima:PO878_21505"/>
<protein>
    <submittedName>
        <fullName evidence="2">HNH endonuclease</fullName>
    </submittedName>
</protein>
<dbReference type="Pfam" id="PF14279">
    <property type="entry name" value="HNH_5"/>
    <property type="match status" value="1"/>
</dbReference>
<keyword evidence="2" id="KW-0540">Nuclease</keyword>
<gene>
    <name evidence="2" type="ORF">PO878_21505</name>
</gene>
<evidence type="ECO:0000313" key="3">
    <source>
        <dbReference type="Proteomes" id="UP001216390"/>
    </source>
</evidence>
<dbReference type="InterPro" id="IPR029471">
    <property type="entry name" value="HNH_5"/>
</dbReference>
<evidence type="ECO:0000259" key="1">
    <source>
        <dbReference type="Pfam" id="PF14279"/>
    </source>
</evidence>
<reference evidence="2" key="1">
    <citation type="submission" date="2023-01" db="EMBL/GenBank/DDBJ databases">
        <title>The diversity of Class Acidimicrobiia in South China Sea sediment environments and the proposal of Iamia marina sp. nov., a novel species of the genus Iamia.</title>
        <authorList>
            <person name="He Y."/>
            <person name="Tian X."/>
        </authorList>
    </citation>
    <scope>NUCLEOTIDE SEQUENCE</scope>
    <source>
        <strain evidence="2">DSM 19957</strain>
    </source>
</reference>
<dbReference type="PANTHER" id="PTHR33877:SF2">
    <property type="entry name" value="OS07G0170200 PROTEIN"/>
    <property type="match status" value="1"/>
</dbReference>
<proteinExistence type="predicted"/>